<feature type="chain" id="PRO_5038099875" evidence="2">
    <location>
        <begin position="25"/>
        <end position="640"/>
    </location>
</feature>
<dbReference type="RefSeq" id="WP_215605147.1">
    <property type="nucleotide sequence ID" value="NZ_CP076136.1"/>
</dbReference>
<proteinExistence type="predicted"/>
<sequence length="640" mass="66856">MSKIAARLLPLLLFCHLFPNSVGAQQSTPGLNLGDAVVTGFAGTIAPDPGKPRPANKSAIDLTFINPDGPAARIVGVNRPGYVWDGRLFKAPRPFDVFAKDTGQVFGVALDDQPAPNIYLAATSAFGLNLVGRGAGGSPERRKAGGPGAGWMKGQFGLDLQGDPGSIYKVDGTTGVVSLFAKVMLDSVPNPGPALGNLAYDAAHKQLLASDLYTGMIHRFAVADGGEPGAPYDHGVTGRGAAKLPPLPFNPANRPNIANNKFNAENPDSWGFAPPERRVWGLAVQAGRLFYSVRNGAAAEGPQIWSVGIARDGSFGTDARLEVEVSAQPGPYPVSDIAFSQRGAMILAQRAPIAASYDYSAFTRPGEPRLLRYWLKDANDPPSPGLWKPMPEEYAVGFAGTYRNTNGGVALGYGYRQDGTLDAASCEASLWTTAQNLRNNPALRSQLEPGGPLLVNGLQGSPPDMMRGANEPPAISYFVDYDDKFDDARASGHIGSVRIRAQPCAGSVAGNTPYVSGQQTSGGGGPPPPPPPPPPPKACFGTGAFECDPRTGQWVYKLAVTGPGWINTVTAVSLAPPVTVTGGPFTLNPASIPVSGPPGSTAVIEVCAFDAAAAASGKPYDCCRFKVTVTIPRQACGIRR</sequence>
<feature type="signal peptide" evidence="2">
    <location>
        <begin position="1"/>
        <end position="24"/>
    </location>
</feature>
<reference evidence="3 4" key="1">
    <citation type="submission" date="2021-06" db="EMBL/GenBank/DDBJ databases">
        <title>Bradyrhizobium sp. S2-11-4 Genome sequencing.</title>
        <authorList>
            <person name="Jin L."/>
        </authorList>
    </citation>
    <scope>NUCLEOTIDE SEQUENCE [LARGE SCALE GENOMIC DNA]</scope>
    <source>
        <strain evidence="3 4">S2-11-4</strain>
    </source>
</reference>
<accession>A0A975RYP0</accession>
<feature type="compositionally biased region" description="Polar residues" evidence="1">
    <location>
        <begin position="510"/>
        <end position="519"/>
    </location>
</feature>
<evidence type="ECO:0000256" key="2">
    <source>
        <dbReference type="SAM" id="SignalP"/>
    </source>
</evidence>
<gene>
    <name evidence="3" type="ORF">KMZ93_05710</name>
</gene>
<dbReference type="Proteomes" id="UP000676951">
    <property type="component" value="Chromosome"/>
</dbReference>
<name>A0A975RYP0_9BRAD</name>
<feature type="compositionally biased region" description="Pro residues" evidence="1">
    <location>
        <begin position="525"/>
        <end position="537"/>
    </location>
</feature>
<dbReference type="EMBL" id="CP076136">
    <property type="protein sequence ID" value="QWG24403.1"/>
    <property type="molecule type" value="Genomic_DNA"/>
</dbReference>
<evidence type="ECO:0000313" key="3">
    <source>
        <dbReference type="EMBL" id="QWG24403.1"/>
    </source>
</evidence>
<evidence type="ECO:0000256" key="1">
    <source>
        <dbReference type="SAM" id="MobiDB-lite"/>
    </source>
</evidence>
<keyword evidence="2" id="KW-0732">Signal</keyword>
<protein>
    <submittedName>
        <fullName evidence="3">Uncharacterized protein</fullName>
    </submittedName>
</protein>
<organism evidence="3 4">
    <name type="scientific">Bradyrhizobium sediminis</name>
    <dbReference type="NCBI Taxonomy" id="2840469"/>
    <lineage>
        <taxon>Bacteria</taxon>
        <taxon>Pseudomonadati</taxon>
        <taxon>Pseudomonadota</taxon>
        <taxon>Alphaproteobacteria</taxon>
        <taxon>Hyphomicrobiales</taxon>
        <taxon>Nitrobacteraceae</taxon>
        <taxon>Bradyrhizobium</taxon>
    </lineage>
</organism>
<dbReference type="AlphaFoldDB" id="A0A975RYP0"/>
<keyword evidence="4" id="KW-1185">Reference proteome</keyword>
<evidence type="ECO:0000313" key="4">
    <source>
        <dbReference type="Proteomes" id="UP000676951"/>
    </source>
</evidence>
<feature type="region of interest" description="Disordered" evidence="1">
    <location>
        <begin position="510"/>
        <end position="537"/>
    </location>
</feature>
<dbReference type="SUPFAM" id="SSF63829">
    <property type="entry name" value="Calcium-dependent phosphotriesterase"/>
    <property type="match status" value="1"/>
</dbReference>